<dbReference type="InterPro" id="IPR026024">
    <property type="entry name" value="Chemotaxis_MeTrfase_CheR"/>
</dbReference>
<keyword evidence="5" id="KW-0949">S-adenosyl-L-methionine</keyword>
<dbReference type="PIRSF" id="PIRSF000410">
    <property type="entry name" value="CheR"/>
    <property type="match status" value="1"/>
</dbReference>
<dbReference type="PRINTS" id="PR00996">
    <property type="entry name" value="CHERMTFRASE"/>
</dbReference>
<dbReference type="InterPro" id="IPR036804">
    <property type="entry name" value="CheR_N_sf"/>
</dbReference>
<dbReference type="Pfam" id="PF03705">
    <property type="entry name" value="CheR_N"/>
    <property type="match status" value="1"/>
</dbReference>
<evidence type="ECO:0000256" key="1">
    <source>
        <dbReference type="ARBA" id="ARBA00001541"/>
    </source>
</evidence>
<keyword evidence="4" id="KW-0808">Transferase</keyword>
<evidence type="ECO:0000313" key="8">
    <source>
        <dbReference type="Proteomes" id="UP000614424"/>
    </source>
</evidence>
<dbReference type="SUPFAM" id="SSF53335">
    <property type="entry name" value="S-adenosyl-L-methionine-dependent methyltransferases"/>
    <property type="match status" value="1"/>
</dbReference>
<evidence type="ECO:0000256" key="3">
    <source>
        <dbReference type="ARBA" id="ARBA00022603"/>
    </source>
</evidence>
<reference evidence="7 8" key="1">
    <citation type="submission" date="2020-08" db="EMBL/GenBank/DDBJ databases">
        <title>Bridging the membrane lipid divide: bacteria of the FCB group superphylum have the potential to synthesize archaeal ether lipids.</title>
        <authorList>
            <person name="Villanueva L."/>
            <person name="Von Meijenfeldt F.A.B."/>
            <person name="Westbye A.B."/>
            <person name="Yadav S."/>
            <person name="Hopmans E.C."/>
            <person name="Dutilh B.E."/>
            <person name="Sinninghe Damste J.S."/>
        </authorList>
    </citation>
    <scope>NUCLEOTIDE SEQUENCE [LARGE SCALE GENOMIC DNA]</scope>
    <source>
        <strain evidence="7">NIOZ-UU47</strain>
    </source>
</reference>
<dbReference type="PANTHER" id="PTHR24422">
    <property type="entry name" value="CHEMOTAXIS PROTEIN METHYLTRANSFERASE"/>
    <property type="match status" value="1"/>
</dbReference>
<evidence type="ECO:0000256" key="2">
    <source>
        <dbReference type="ARBA" id="ARBA00012534"/>
    </source>
</evidence>
<name>A0A8J6NFK7_9BACT</name>
<dbReference type="InterPro" id="IPR000780">
    <property type="entry name" value="CheR_MeTrfase"/>
</dbReference>
<evidence type="ECO:0000256" key="4">
    <source>
        <dbReference type="ARBA" id="ARBA00022679"/>
    </source>
</evidence>
<dbReference type="GO" id="GO:0008983">
    <property type="term" value="F:protein-glutamate O-methyltransferase activity"/>
    <property type="evidence" value="ECO:0007669"/>
    <property type="project" value="UniProtKB-EC"/>
</dbReference>
<dbReference type="AlphaFoldDB" id="A0A8J6NFK7"/>
<dbReference type="Pfam" id="PF01739">
    <property type="entry name" value="CheR"/>
    <property type="match status" value="1"/>
</dbReference>
<feature type="domain" description="CheR-type methyltransferase" evidence="6">
    <location>
        <begin position="1"/>
        <end position="277"/>
    </location>
</feature>
<dbReference type="SUPFAM" id="SSF47757">
    <property type="entry name" value="Chemotaxis receptor methyltransferase CheR, N-terminal domain"/>
    <property type="match status" value="1"/>
</dbReference>
<dbReference type="EC" id="2.1.1.80" evidence="2"/>
<accession>A0A8J6NFK7</accession>
<dbReference type="SMART" id="SM00138">
    <property type="entry name" value="MeTrc"/>
    <property type="match status" value="1"/>
</dbReference>
<protein>
    <recommendedName>
        <fullName evidence="2">protein-glutamate O-methyltransferase</fullName>
        <ecNumber evidence="2">2.1.1.80</ecNumber>
    </recommendedName>
</protein>
<dbReference type="InterPro" id="IPR029063">
    <property type="entry name" value="SAM-dependent_MTases_sf"/>
</dbReference>
<dbReference type="Gene3D" id="3.40.50.150">
    <property type="entry name" value="Vaccinia Virus protein VP39"/>
    <property type="match status" value="1"/>
</dbReference>
<dbReference type="InterPro" id="IPR022641">
    <property type="entry name" value="CheR_N"/>
</dbReference>
<comment type="catalytic activity">
    <reaction evidence="1">
        <text>L-glutamyl-[protein] + S-adenosyl-L-methionine = [protein]-L-glutamate 5-O-methyl ester + S-adenosyl-L-homocysteine</text>
        <dbReference type="Rhea" id="RHEA:24452"/>
        <dbReference type="Rhea" id="RHEA-COMP:10208"/>
        <dbReference type="Rhea" id="RHEA-COMP:10311"/>
        <dbReference type="ChEBI" id="CHEBI:29973"/>
        <dbReference type="ChEBI" id="CHEBI:57856"/>
        <dbReference type="ChEBI" id="CHEBI:59789"/>
        <dbReference type="ChEBI" id="CHEBI:82795"/>
        <dbReference type="EC" id="2.1.1.80"/>
    </reaction>
</comment>
<dbReference type="PROSITE" id="PS50123">
    <property type="entry name" value="CHER"/>
    <property type="match status" value="1"/>
</dbReference>
<keyword evidence="3" id="KW-0489">Methyltransferase</keyword>
<dbReference type="PANTHER" id="PTHR24422:SF26">
    <property type="entry name" value="CHEMOTAXIS PROTEIN METHYLTRANSFERASE"/>
    <property type="match status" value="1"/>
</dbReference>
<gene>
    <name evidence="7" type="ORF">H8E41_10885</name>
</gene>
<dbReference type="InterPro" id="IPR050903">
    <property type="entry name" value="Bact_Chemotaxis_MeTrfase"/>
</dbReference>
<evidence type="ECO:0000313" key="7">
    <source>
        <dbReference type="EMBL" id="MBC8318400.1"/>
    </source>
</evidence>
<evidence type="ECO:0000259" key="6">
    <source>
        <dbReference type="PROSITE" id="PS50123"/>
    </source>
</evidence>
<dbReference type="InterPro" id="IPR022642">
    <property type="entry name" value="CheR_C"/>
</dbReference>
<dbReference type="Proteomes" id="UP000614424">
    <property type="component" value="Unassembled WGS sequence"/>
</dbReference>
<proteinExistence type="predicted"/>
<organism evidence="7 8">
    <name type="scientific">Candidatus Desulfobia pelagia</name>
    <dbReference type="NCBI Taxonomy" id="2841692"/>
    <lineage>
        <taxon>Bacteria</taxon>
        <taxon>Pseudomonadati</taxon>
        <taxon>Thermodesulfobacteriota</taxon>
        <taxon>Desulfobulbia</taxon>
        <taxon>Desulfobulbales</taxon>
        <taxon>Desulfobulbaceae</taxon>
        <taxon>Candidatus Desulfobia</taxon>
    </lineage>
</organism>
<dbReference type="Gene3D" id="1.10.155.10">
    <property type="entry name" value="Chemotaxis receptor methyltransferase CheR, N-terminal domain"/>
    <property type="match status" value="1"/>
</dbReference>
<dbReference type="GO" id="GO:0032259">
    <property type="term" value="P:methylation"/>
    <property type="evidence" value="ECO:0007669"/>
    <property type="project" value="UniProtKB-KW"/>
</dbReference>
<dbReference type="EMBL" id="JACNJZ010000155">
    <property type="protein sequence ID" value="MBC8318400.1"/>
    <property type="molecule type" value="Genomic_DNA"/>
</dbReference>
<evidence type="ECO:0000256" key="5">
    <source>
        <dbReference type="ARBA" id="ARBA00022691"/>
    </source>
</evidence>
<comment type="caution">
    <text evidence="7">The sequence shown here is derived from an EMBL/GenBank/DDBJ whole genome shotgun (WGS) entry which is preliminary data.</text>
</comment>
<sequence length="277" mass="31721">MNLQLLRLTDKEFEKFSILIFDKTGIHLKSEKKELLNARLGKRLRARQVNSYQQYYDIVMNDSSGSELVHLINSVSTNFTSFFREKAHFDFLTSDVLPKFVNSGGRNPRNLTVWSSACSSGEEPYTLAMVIDQFMRSSPGVSCSIMATDISTKVLGAAEKGVYPLERVEKMPKNFLHTYFQRGVGQCSGYVKVKPNIRDLVTFKRFNLMDQFPWQGEIDVIFCRNVMIYFNKETQDELVRKFYDCLSPGGFLFIGHSESLGNIKSKFKPAATTVYQK</sequence>